<evidence type="ECO:0000313" key="2">
    <source>
        <dbReference type="Proteomes" id="UP001519293"/>
    </source>
</evidence>
<gene>
    <name evidence="1" type="ORF">J2Z40_003945</name>
</gene>
<dbReference type="Proteomes" id="UP001519293">
    <property type="component" value="Unassembled WGS sequence"/>
</dbReference>
<dbReference type="SUPFAM" id="SSF54001">
    <property type="entry name" value="Cysteine proteinases"/>
    <property type="match status" value="1"/>
</dbReference>
<protein>
    <recommendedName>
        <fullName evidence="3">Peptidoglycan peptidase</fullName>
    </recommendedName>
</protein>
<name>A0ABS4RM21_9BACI</name>
<accession>A0ABS4RM21</accession>
<organism evidence="1 2">
    <name type="scientific">Cytobacillus eiseniae</name>
    <dbReference type="NCBI Taxonomy" id="762947"/>
    <lineage>
        <taxon>Bacteria</taxon>
        <taxon>Bacillati</taxon>
        <taxon>Bacillota</taxon>
        <taxon>Bacilli</taxon>
        <taxon>Bacillales</taxon>
        <taxon>Bacillaceae</taxon>
        <taxon>Cytobacillus</taxon>
    </lineage>
</organism>
<dbReference type="RefSeq" id="WP_066400199.1">
    <property type="nucleotide sequence ID" value="NZ_JAGIKZ010000044.1"/>
</dbReference>
<evidence type="ECO:0000313" key="1">
    <source>
        <dbReference type="EMBL" id="MBP2243329.1"/>
    </source>
</evidence>
<keyword evidence="2" id="KW-1185">Reference proteome</keyword>
<dbReference type="EMBL" id="JAGIKZ010000044">
    <property type="protein sequence ID" value="MBP2243329.1"/>
    <property type="molecule type" value="Genomic_DNA"/>
</dbReference>
<proteinExistence type="predicted"/>
<comment type="caution">
    <text evidence="1">The sequence shown here is derived from an EMBL/GenBank/DDBJ whole genome shotgun (WGS) entry which is preliminary data.</text>
</comment>
<dbReference type="InterPro" id="IPR038765">
    <property type="entry name" value="Papain-like_cys_pep_sf"/>
</dbReference>
<reference evidence="1 2" key="1">
    <citation type="submission" date="2021-03" db="EMBL/GenBank/DDBJ databases">
        <title>Genomic Encyclopedia of Type Strains, Phase IV (KMG-IV): sequencing the most valuable type-strain genomes for metagenomic binning, comparative biology and taxonomic classification.</title>
        <authorList>
            <person name="Goeker M."/>
        </authorList>
    </citation>
    <scope>NUCLEOTIDE SEQUENCE [LARGE SCALE GENOMIC DNA]</scope>
    <source>
        <strain evidence="1 2">DSM 26675</strain>
    </source>
</reference>
<dbReference type="Gene3D" id="3.90.1720.10">
    <property type="entry name" value="endopeptidase domain like (from Nostoc punctiforme)"/>
    <property type="match status" value="1"/>
</dbReference>
<evidence type="ECO:0008006" key="3">
    <source>
        <dbReference type="Google" id="ProtNLM"/>
    </source>
</evidence>
<sequence>MEVYIILTDTGTMLTKLIKTFTKYPLNHASISFSRELDTVYSFGRKRENNPFIGGFVKESLEGELFQKANCAIYSCSVTKFEYEQMLLAIRQIENRQHSYKYNFLGLFGVLFNKRIDREHAFFCSEFVATILNNGGISIMSKHPSLVKPNDLASCKKFDLLYEGSLQSYLAEQGYLRKGKPVKRRNQIFTIGSMFLEKAKSLAG</sequence>